<dbReference type="PANTHER" id="PTHR11469">
    <property type="entry name" value="GLUCOSE-6-PHOSPHATE ISOMERASE"/>
    <property type="match status" value="1"/>
</dbReference>
<comment type="catalytic activity">
    <reaction evidence="4">
        <text>alpha-D-glucose 6-phosphate = beta-D-fructose 6-phosphate</text>
        <dbReference type="Rhea" id="RHEA:11816"/>
        <dbReference type="ChEBI" id="CHEBI:57634"/>
        <dbReference type="ChEBI" id="CHEBI:58225"/>
        <dbReference type="EC" id="5.3.1.9"/>
    </reaction>
</comment>
<keyword evidence="3 4" id="KW-0413">Isomerase</keyword>
<accession>A0A538TJN1</accession>
<evidence type="ECO:0000313" key="6">
    <source>
        <dbReference type="Proteomes" id="UP000317691"/>
    </source>
</evidence>
<gene>
    <name evidence="5" type="ORF">E6K79_09350</name>
</gene>
<evidence type="ECO:0000256" key="2">
    <source>
        <dbReference type="ARBA" id="ARBA00023152"/>
    </source>
</evidence>
<dbReference type="GO" id="GO:0051156">
    <property type="term" value="P:glucose 6-phosphate metabolic process"/>
    <property type="evidence" value="ECO:0007669"/>
    <property type="project" value="TreeGrafter"/>
</dbReference>
<dbReference type="Gene3D" id="3.40.50.10490">
    <property type="entry name" value="Glucose-6-phosphate isomerase like protein, domain 1"/>
    <property type="match status" value="3"/>
</dbReference>
<evidence type="ECO:0000313" key="5">
    <source>
        <dbReference type="EMBL" id="TMQ63834.1"/>
    </source>
</evidence>
<dbReference type="GO" id="GO:0048029">
    <property type="term" value="F:monosaccharide binding"/>
    <property type="evidence" value="ECO:0007669"/>
    <property type="project" value="TreeGrafter"/>
</dbReference>
<reference evidence="5 6" key="1">
    <citation type="journal article" date="2019" name="Nat. Microbiol.">
        <title>Mediterranean grassland soil C-N compound turnover is dependent on rainfall and depth, and is mediated by genomically divergent microorganisms.</title>
        <authorList>
            <person name="Diamond S."/>
            <person name="Andeer P.F."/>
            <person name="Li Z."/>
            <person name="Crits-Christoph A."/>
            <person name="Burstein D."/>
            <person name="Anantharaman K."/>
            <person name="Lane K.R."/>
            <person name="Thomas B.C."/>
            <person name="Pan C."/>
            <person name="Northen T.R."/>
            <person name="Banfield J.F."/>
        </authorList>
    </citation>
    <scope>NUCLEOTIDE SEQUENCE [LARGE SCALE GENOMIC DNA]</scope>
    <source>
        <strain evidence="5">WS_9</strain>
    </source>
</reference>
<dbReference type="PRINTS" id="PR00662">
    <property type="entry name" value="G6PISOMERASE"/>
</dbReference>
<keyword evidence="2 4" id="KW-0324">Glycolysis</keyword>
<dbReference type="UniPathway" id="UPA00109">
    <property type="reaction ID" value="UER00181"/>
</dbReference>
<dbReference type="PANTHER" id="PTHR11469:SF1">
    <property type="entry name" value="GLUCOSE-6-PHOSPHATE ISOMERASE"/>
    <property type="match status" value="1"/>
</dbReference>
<comment type="pathway">
    <text evidence="4">Carbohydrate degradation; glycolysis; D-glyceraldehyde 3-phosphate and glycerone phosphate from D-glucose: step 2/4.</text>
</comment>
<dbReference type="GO" id="GO:0005829">
    <property type="term" value="C:cytosol"/>
    <property type="evidence" value="ECO:0007669"/>
    <property type="project" value="TreeGrafter"/>
</dbReference>
<dbReference type="PROSITE" id="PS51463">
    <property type="entry name" value="P_GLUCOSE_ISOMERASE_3"/>
    <property type="match status" value="1"/>
</dbReference>
<dbReference type="GO" id="GO:0097367">
    <property type="term" value="F:carbohydrate derivative binding"/>
    <property type="evidence" value="ECO:0007669"/>
    <property type="project" value="InterPro"/>
</dbReference>
<name>A0A538TJN1_UNCEI</name>
<dbReference type="GO" id="GO:0006094">
    <property type="term" value="P:gluconeogenesis"/>
    <property type="evidence" value="ECO:0007669"/>
    <property type="project" value="UniProtKB-KW"/>
</dbReference>
<proteinExistence type="inferred from homology"/>
<evidence type="ECO:0000256" key="1">
    <source>
        <dbReference type="ARBA" id="ARBA00022432"/>
    </source>
</evidence>
<sequence>MSPAARQRESLGSIEVEYGATLARLESGGAIGRLKARDAGLWSADPATAAAIRNRLGWLDAPEWLQDRIPELKSFAAEIRTTGFTRVLLLGMGGSSLAPEVFQRVGVAGPGAPTLEVLDSTDPASVQSAEAGSRLDHTFFLVASKSGGTIETLSQYRYFRSRVESLGLPDLGGRFAAVTDAGSPLERLATEEGFRRTFRNPADVGGRFSALTYFGAVPASLLGLDLDAIASRSLAAREESLSESGAENRALRLAAILGAAARSGRNKLTILASPALRPLGYWIEQLVAESTGKDGTGVIPVEGEPLGPAHRYGSDRIYVSIGLEGVPDADLSRLEVELSRGGAPWVHIELPDRDEIAGEFYVWEVATALLGSVLEINPFDEPNVTESKRNTEALLASLEKSGGLPAEEPKALSEGVEVFAPEPVWARLEAGAPSMASLEMVLNRFLALASPGGYLAVLAYLERTAAAEASFSLLRRAVRNAILVPVLQGYGPRYLHSIGQLYKGGPGGGIFLVITVADPTDILIPGKSYSFGQLKTAQALGDFAALGKHGRPALRLHLTEGAEAGLRTVASAVERALAAMGSA</sequence>
<comment type="similarity">
    <text evidence="4">Belongs to the GPI family.</text>
</comment>
<dbReference type="GO" id="GO:0004347">
    <property type="term" value="F:glucose-6-phosphate isomerase activity"/>
    <property type="evidence" value="ECO:0007669"/>
    <property type="project" value="UniProtKB-EC"/>
</dbReference>
<evidence type="ECO:0000256" key="4">
    <source>
        <dbReference type="RuleBase" id="RU000612"/>
    </source>
</evidence>
<dbReference type="EC" id="5.3.1.9" evidence="4"/>
<dbReference type="SUPFAM" id="SSF53697">
    <property type="entry name" value="SIS domain"/>
    <property type="match status" value="1"/>
</dbReference>
<dbReference type="AlphaFoldDB" id="A0A538TJN1"/>
<keyword evidence="1 4" id="KW-0312">Gluconeogenesis</keyword>
<dbReference type="Pfam" id="PF00342">
    <property type="entry name" value="PGI"/>
    <property type="match status" value="1"/>
</dbReference>
<dbReference type="InterPro" id="IPR001672">
    <property type="entry name" value="G6P_Isomerase"/>
</dbReference>
<organism evidence="5 6">
    <name type="scientific">Eiseniibacteriota bacterium</name>
    <dbReference type="NCBI Taxonomy" id="2212470"/>
    <lineage>
        <taxon>Bacteria</taxon>
        <taxon>Candidatus Eiseniibacteriota</taxon>
    </lineage>
</organism>
<dbReference type="Proteomes" id="UP000317691">
    <property type="component" value="Unassembled WGS sequence"/>
</dbReference>
<dbReference type="InterPro" id="IPR046348">
    <property type="entry name" value="SIS_dom_sf"/>
</dbReference>
<comment type="caution">
    <text evidence="5">The sequence shown here is derived from an EMBL/GenBank/DDBJ whole genome shotgun (WGS) entry which is preliminary data.</text>
</comment>
<dbReference type="GO" id="GO:0006096">
    <property type="term" value="P:glycolytic process"/>
    <property type="evidence" value="ECO:0007669"/>
    <property type="project" value="UniProtKB-UniPathway"/>
</dbReference>
<evidence type="ECO:0000256" key="3">
    <source>
        <dbReference type="ARBA" id="ARBA00023235"/>
    </source>
</evidence>
<protein>
    <recommendedName>
        <fullName evidence="4">Glucose-6-phosphate isomerase</fullName>
        <ecNumber evidence="4">5.3.1.9</ecNumber>
    </recommendedName>
</protein>
<dbReference type="EMBL" id="VBOZ01000029">
    <property type="protein sequence ID" value="TMQ63834.1"/>
    <property type="molecule type" value="Genomic_DNA"/>
</dbReference>